<dbReference type="SUPFAM" id="SSF53756">
    <property type="entry name" value="UDP-Glycosyltransferase/glycogen phosphorylase"/>
    <property type="match status" value="1"/>
</dbReference>
<name>A0ABC9U1H1_CLOSY</name>
<dbReference type="AlphaFoldDB" id="A0ABC9U1H1"/>
<proteinExistence type="predicted"/>
<evidence type="ECO:0000313" key="1">
    <source>
        <dbReference type="EMBL" id="ERI79271.1"/>
    </source>
</evidence>
<dbReference type="Gene3D" id="3.40.50.2000">
    <property type="entry name" value="Glycogen Phosphorylase B"/>
    <property type="match status" value="1"/>
</dbReference>
<comment type="caution">
    <text evidence="1">The sequence shown here is derived from an EMBL/GenBank/DDBJ whole genome shotgun (WGS) entry which is preliminary data.</text>
</comment>
<evidence type="ECO:0008006" key="3">
    <source>
        <dbReference type="Google" id="ProtNLM"/>
    </source>
</evidence>
<reference evidence="1 2" key="1">
    <citation type="submission" date="2013-07" db="EMBL/GenBank/DDBJ databases">
        <authorList>
            <person name="Weinstock G."/>
            <person name="Sodergren E."/>
            <person name="Wylie T."/>
            <person name="Fulton L."/>
            <person name="Fulton R."/>
            <person name="Fronick C."/>
            <person name="O'Laughlin M."/>
            <person name="Godfrey J."/>
            <person name="Miner T."/>
            <person name="Herter B."/>
            <person name="Appelbaum E."/>
            <person name="Cordes M."/>
            <person name="Lek S."/>
            <person name="Wollam A."/>
            <person name="Pepin K.H."/>
            <person name="Palsikar V.B."/>
            <person name="Mitreva M."/>
            <person name="Wilson R.K."/>
        </authorList>
    </citation>
    <scope>NUCLEOTIDE SEQUENCE [LARGE SCALE GENOMIC DNA]</scope>
    <source>
        <strain evidence="1 2">ATCC 14940</strain>
    </source>
</reference>
<sequence length="313" mass="36740">MKDLQSYYDECNIAQSQEVTEDICILKKQLKKCMNYLIGEKFFVTQIKPLAKRINHSYDVIISIGNPFYSHLLSIYLSKRMRKSPVLIGDCGDPFYLGPGKHSILVDLIQRYTFDKLNYVTIPIENAKLYYQNYLSENKIKIIPQGFSTENIKIAEYKKDLDCIHFAFAGTLYYDIRNPEKLLEYLRGRKENFEFTLYTSLNNDVYHKVLLKYKKVLGDKLQIFPYLKREDCIYQLSKQDFLINIENTTSIQAPSKLIDYSLAGRPIYSCRPDSSSFDVLDEFLVGDYSHKVDFNISKYKIETVCLQFEELFQ</sequence>
<evidence type="ECO:0000313" key="2">
    <source>
        <dbReference type="Proteomes" id="UP000016491"/>
    </source>
</evidence>
<gene>
    <name evidence="1" type="ORF">CLOSYM_01006</name>
</gene>
<dbReference type="Proteomes" id="UP000016491">
    <property type="component" value="Unassembled WGS sequence"/>
</dbReference>
<organism evidence="1 2">
    <name type="scientific">[Clostridium] symbiosum ATCC 14940</name>
    <dbReference type="NCBI Taxonomy" id="411472"/>
    <lineage>
        <taxon>Bacteria</taxon>
        <taxon>Bacillati</taxon>
        <taxon>Bacillota</taxon>
        <taxon>Clostridia</taxon>
        <taxon>Lachnospirales</taxon>
        <taxon>Lachnospiraceae</taxon>
        <taxon>Otoolea</taxon>
    </lineage>
</organism>
<accession>A0ABC9U1H1</accession>
<dbReference type="EMBL" id="AWSU01000080">
    <property type="protein sequence ID" value="ERI79271.1"/>
    <property type="molecule type" value="Genomic_DNA"/>
</dbReference>
<protein>
    <recommendedName>
        <fullName evidence="3">Diacylglycerol glucosyltransferase N-terminal domain-containing protein</fullName>
    </recommendedName>
</protein>